<evidence type="ECO:0000313" key="2">
    <source>
        <dbReference type="Proteomes" id="UP001497700"/>
    </source>
</evidence>
<name>A0ACB9YIX2_9PEZI</name>
<comment type="caution">
    <text evidence="1">The sequence shown here is derived from an EMBL/GenBank/DDBJ whole genome shotgun (WGS) entry which is preliminary data.</text>
</comment>
<dbReference type="Proteomes" id="UP001497700">
    <property type="component" value="Unassembled WGS sequence"/>
</dbReference>
<sequence>MESNITWRMLAAAAIAYYGTLFFYRLFLHPLARFPGPRLAAISRWYEGYYDVVLGGKYTSKIAELHKTYGPIIRISPYELHVIDPAFFETLYRMDGRWDKYAWTYDAFGAKGSTIFGSDHDAHKAHRRAIAPFFSKANVVARQDILRRNVDKLCRRISKLAGTTFNLGAAVSAFTRDNGNEFIVGKAYNELDLEDFGIGLSIASQGAGVFWRTTKFIPWFGPALRAMPIDWAMKAADEGTKSFLRYLQQSEQDTRDTLAAATLSSPDSKAQQTMVYEIVHSNLPPADKRFDRIMEEVATVTGAGFETTANVLRLIFYHVFTNDKILQRLRKEIASVPTKSSEPIALKELEQLPYLTAVLMEGMRLSPAIATRAARITDKDLFYGDWRIPAGTPVGMTTLLMHTDEKLYPDPMRFNPDRWMDPAARGASDANFAPFSRGTRICLGMHLAWAEMYLVLAALVQNFNLTIKGATAGDFEMERDNFGIGTKAGCNLMAHVAAYEG</sequence>
<proteinExistence type="predicted"/>
<protein>
    <submittedName>
        <fullName evidence="1">Cytochrome P450</fullName>
    </submittedName>
</protein>
<reference evidence="1 2" key="1">
    <citation type="journal article" date="2022" name="New Phytol.">
        <title>Ecological generalism drives hyperdiversity of secondary metabolite gene clusters in xylarialean endophytes.</title>
        <authorList>
            <person name="Franco M.E.E."/>
            <person name="Wisecaver J.H."/>
            <person name="Arnold A.E."/>
            <person name="Ju Y.M."/>
            <person name="Slot J.C."/>
            <person name="Ahrendt S."/>
            <person name="Moore L.P."/>
            <person name="Eastman K.E."/>
            <person name="Scott K."/>
            <person name="Konkel Z."/>
            <person name="Mondo S.J."/>
            <person name="Kuo A."/>
            <person name="Hayes R.D."/>
            <person name="Haridas S."/>
            <person name="Andreopoulos B."/>
            <person name="Riley R."/>
            <person name="LaButti K."/>
            <person name="Pangilinan J."/>
            <person name="Lipzen A."/>
            <person name="Amirebrahimi M."/>
            <person name="Yan J."/>
            <person name="Adam C."/>
            <person name="Keymanesh K."/>
            <person name="Ng V."/>
            <person name="Louie K."/>
            <person name="Northen T."/>
            <person name="Drula E."/>
            <person name="Henrissat B."/>
            <person name="Hsieh H.M."/>
            <person name="Youens-Clark K."/>
            <person name="Lutzoni F."/>
            <person name="Miadlikowska J."/>
            <person name="Eastwood D.C."/>
            <person name="Hamelin R.C."/>
            <person name="Grigoriev I.V."/>
            <person name="U'Ren J.M."/>
        </authorList>
    </citation>
    <scope>NUCLEOTIDE SEQUENCE [LARGE SCALE GENOMIC DNA]</scope>
    <source>
        <strain evidence="1 2">CBS 119005</strain>
    </source>
</reference>
<dbReference type="EMBL" id="MU393651">
    <property type="protein sequence ID" value="KAI4859186.1"/>
    <property type="molecule type" value="Genomic_DNA"/>
</dbReference>
<organism evidence="1 2">
    <name type="scientific">Hypoxylon rubiginosum</name>
    <dbReference type="NCBI Taxonomy" id="110542"/>
    <lineage>
        <taxon>Eukaryota</taxon>
        <taxon>Fungi</taxon>
        <taxon>Dikarya</taxon>
        <taxon>Ascomycota</taxon>
        <taxon>Pezizomycotina</taxon>
        <taxon>Sordariomycetes</taxon>
        <taxon>Xylariomycetidae</taxon>
        <taxon>Xylariales</taxon>
        <taxon>Hypoxylaceae</taxon>
        <taxon>Hypoxylon</taxon>
    </lineage>
</organism>
<evidence type="ECO:0000313" key="1">
    <source>
        <dbReference type="EMBL" id="KAI4859186.1"/>
    </source>
</evidence>
<gene>
    <name evidence="1" type="ORF">F4820DRAFT_440591</name>
</gene>
<accession>A0ACB9YIX2</accession>
<keyword evidence="2" id="KW-1185">Reference proteome</keyword>